<reference evidence="9 10" key="1">
    <citation type="submission" date="2019-07" db="EMBL/GenBank/DDBJ databases">
        <title>Whole genome shotgun sequence of Acetobacter nitrogenifigens NBRC 105050.</title>
        <authorList>
            <person name="Hosoyama A."/>
            <person name="Uohara A."/>
            <person name="Ohji S."/>
            <person name="Ichikawa N."/>
        </authorList>
    </citation>
    <scope>NUCLEOTIDE SEQUENCE [LARGE SCALE GENOMIC DNA]</scope>
    <source>
        <strain evidence="9 10">NBRC 105050</strain>
    </source>
</reference>
<protein>
    <recommendedName>
        <fullName evidence="4 5">Pyrroline-5-carboxylate reductase</fullName>
        <shortName evidence="4">P5C reductase</shortName>
        <shortName evidence="4">P5CR</shortName>
        <ecNumber evidence="4 5">1.5.1.2</ecNumber>
    </recommendedName>
    <alternativeName>
        <fullName evidence="4">PCA reductase</fullName>
    </alternativeName>
</protein>
<evidence type="ECO:0000256" key="5">
    <source>
        <dbReference type="NCBIfam" id="TIGR00112"/>
    </source>
</evidence>
<dbReference type="InterPro" id="IPR029036">
    <property type="entry name" value="P5CR_dimer"/>
</dbReference>
<dbReference type="InterPro" id="IPR008927">
    <property type="entry name" value="6-PGluconate_DH-like_C_sf"/>
</dbReference>
<keyword evidence="3 4" id="KW-0560">Oxidoreductase</keyword>
<dbReference type="Pfam" id="PF03807">
    <property type="entry name" value="F420_oxidored"/>
    <property type="match status" value="1"/>
</dbReference>
<keyword evidence="2 4" id="KW-0521">NADP</keyword>
<feature type="domain" description="Pyrroline-5-carboxylate reductase dimerisation" evidence="8">
    <location>
        <begin position="168"/>
        <end position="273"/>
    </location>
</feature>
<name>A0A511XAS0_9PROT</name>
<keyword evidence="4" id="KW-0641">Proline biosynthesis</keyword>
<dbReference type="NCBIfam" id="TIGR00112">
    <property type="entry name" value="proC"/>
    <property type="match status" value="1"/>
</dbReference>
<dbReference type="SUPFAM" id="SSF51735">
    <property type="entry name" value="NAD(P)-binding Rossmann-fold domains"/>
    <property type="match status" value="1"/>
</dbReference>
<dbReference type="GO" id="GO:0055129">
    <property type="term" value="P:L-proline biosynthetic process"/>
    <property type="evidence" value="ECO:0007669"/>
    <property type="project" value="UniProtKB-UniRule"/>
</dbReference>
<evidence type="ECO:0000259" key="7">
    <source>
        <dbReference type="Pfam" id="PF03807"/>
    </source>
</evidence>
<proteinExistence type="inferred from homology"/>
<accession>A0A511XAS0</accession>
<dbReference type="RefSeq" id="WP_026397551.1">
    <property type="nucleotide sequence ID" value="NZ_AUBI01000004.1"/>
</dbReference>
<comment type="caution">
    <text evidence="9">The sequence shown here is derived from an EMBL/GenBank/DDBJ whole genome shotgun (WGS) entry which is preliminary data.</text>
</comment>
<dbReference type="InterPro" id="IPR028939">
    <property type="entry name" value="P5C_Rdtase_cat_N"/>
</dbReference>
<comment type="pathway">
    <text evidence="4">Amino-acid biosynthesis; L-proline biosynthesis; L-proline from L-glutamate 5-semialdehyde: step 1/1.</text>
</comment>
<dbReference type="Proteomes" id="UP000321635">
    <property type="component" value="Unassembled WGS sequence"/>
</dbReference>
<dbReference type="STRING" id="1120919.GCA_000429165_01512"/>
<gene>
    <name evidence="4 9" type="primary">proC</name>
    <name evidence="9" type="ORF">ANI02nite_19200</name>
</gene>
<keyword evidence="10" id="KW-1185">Reference proteome</keyword>
<feature type="binding site" evidence="6">
    <location>
        <begin position="11"/>
        <end position="16"/>
    </location>
    <ligand>
        <name>NADP(+)</name>
        <dbReference type="ChEBI" id="CHEBI:58349"/>
    </ligand>
</feature>
<dbReference type="EC" id="1.5.1.2" evidence="4 5"/>
<dbReference type="HAMAP" id="MF_01925">
    <property type="entry name" value="P5C_reductase"/>
    <property type="match status" value="1"/>
</dbReference>
<dbReference type="SUPFAM" id="SSF48179">
    <property type="entry name" value="6-phosphogluconate dehydrogenase C-terminal domain-like"/>
    <property type="match status" value="1"/>
</dbReference>
<comment type="subcellular location">
    <subcellularLocation>
        <location evidence="4">Cytoplasm</location>
    </subcellularLocation>
</comment>
<keyword evidence="4" id="KW-0963">Cytoplasm</keyword>
<organism evidence="9 10">
    <name type="scientific">Acetobacter nitrogenifigens DSM 23921 = NBRC 105050</name>
    <dbReference type="NCBI Taxonomy" id="1120919"/>
    <lineage>
        <taxon>Bacteria</taxon>
        <taxon>Pseudomonadati</taxon>
        <taxon>Pseudomonadota</taxon>
        <taxon>Alphaproteobacteria</taxon>
        <taxon>Acetobacterales</taxon>
        <taxon>Acetobacteraceae</taxon>
        <taxon>Acetobacter</taxon>
    </lineage>
</organism>
<evidence type="ECO:0000256" key="2">
    <source>
        <dbReference type="ARBA" id="ARBA00022857"/>
    </source>
</evidence>
<dbReference type="GO" id="GO:0004735">
    <property type="term" value="F:pyrroline-5-carboxylate reductase activity"/>
    <property type="evidence" value="ECO:0007669"/>
    <property type="project" value="UniProtKB-UniRule"/>
</dbReference>
<dbReference type="Gene3D" id="3.40.50.720">
    <property type="entry name" value="NAD(P)-binding Rossmann-like Domain"/>
    <property type="match status" value="1"/>
</dbReference>
<dbReference type="PANTHER" id="PTHR11645">
    <property type="entry name" value="PYRROLINE-5-CARBOXYLATE REDUCTASE"/>
    <property type="match status" value="1"/>
</dbReference>
<evidence type="ECO:0000256" key="1">
    <source>
        <dbReference type="ARBA" id="ARBA00005525"/>
    </source>
</evidence>
<sequence length="275" mass="27902">MAEHTPPLLLIGCGNMGGALFEAWVAAGLAPSVVLDRKKEAIPAPHRLVRSAAEIPADFTPSVIVLAVKPQTAAQAIADLLAARPDIAANATVLSVMAGATTAAIGAALFGAGSVARPVVVRAMPNTPSAIGRGMTGLFAAPEAPQAIRALSESLLAAVGATVWVEHEEQIDAVTAVSGSGPAYVFLLAELLERAGVEQGLPADVARLLARKTISGAGELMDRSPDDATQLRHKVTSPGGTTAQAIAVLAAKDAWPTAISEAVAAATRRARELAV</sequence>
<feature type="binding site" evidence="6">
    <location>
        <begin position="67"/>
        <end position="70"/>
    </location>
    <ligand>
        <name>NADP(+)</name>
        <dbReference type="ChEBI" id="CHEBI:58349"/>
    </ligand>
</feature>
<evidence type="ECO:0000256" key="6">
    <source>
        <dbReference type="PIRSR" id="PIRSR000193-1"/>
    </source>
</evidence>
<evidence type="ECO:0000256" key="4">
    <source>
        <dbReference type="HAMAP-Rule" id="MF_01925"/>
    </source>
</evidence>
<comment type="function">
    <text evidence="4">Catalyzes the reduction of 1-pyrroline-5-carboxylate (PCA) to L-proline.</text>
</comment>
<dbReference type="FunFam" id="1.10.3730.10:FF:000001">
    <property type="entry name" value="Pyrroline-5-carboxylate reductase"/>
    <property type="match status" value="1"/>
</dbReference>
<evidence type="ECO:0000313" key="9">
    <source>
        <dbReference type="EMBL" id="GEN60036.1"/>
    </source>
</evidence>
<evidence type="ECO:0000259" key="8">
    <source>
        <dbReference type="Pfam" id="PF14748"/>
    </source>
</evidence>
<dbReference type="Pfam" id="PF14748">
    <property type="entry name" value="P5CR_dimer"/>
    <property type="match status" value="1"/>
</dbReference>
<evidence type="ECO:0000256" key="3">
    <source>
        <dbReference type="ARBA" id="ARBA00023002"/>
    </source>
</evidence>
<dbReference type="EMBL" id="BJYF01000009">
    <property type="protein sequence ID" value="GEN60036.1"/>
    <property type="molecule type" value="Genomic_DNA"/>
</dbReference>
<comment type="catalytic activity">
    <reaction evidence="4">
        <text>L-proline + NADP(+) = (S)-1-pyrroline-5-carboxylate + NADPH + 2 H(+)</text>
        <dbReference type="Rhea" id="RHEA:14109"/>
        <dbReference type="ChEBI" id="CHEBI:15378"/>
        <dbReference type="ChEBI" id="CHEBI:17388"/>
        <dbReference type="ChEBI" id="CHEBI:57783"/>
        <dbReference type="ChEBI" id="CHEBI:58349"/>
        <dbReference type="ChEBI" id="CHEBI:60039"/>
        <dbReference type="EC" id="1.5.1.2"/>
    </reaction>
</comment>
<dbReference type="OrthoDB" id="9805754at2"/>
<dbReference type="UniPathway" id="UPA00098">
    <property type="reaction ID" value="UER00361"/>
</dbReference>
<dbReference type="AlphaFoldDB" id="A0A511XAS0"/>
<dbReference type="InterPro" id="IPR000304">
    <property type="entry name" value="Pyrroline-COOH_reductase"/>
</dbReference>
<keyword evidence="4" id="KW-0028">Amino-acid biosynthesis</keyword>
<dbReference type="GO" id="GO:0005737">
    <property type="term" value="C:cytoplasm"/>
    <property type="evidence" value="ECO:0007669"/>
    <property type="project" value="UniProtKB-SubCell"/>
</dbReference>
<dbReference type="PANTHER" id="PTHR11645:SF0">
    <property type="entry name" value="PYRROLINE-5-CARBOXYLATE REDUCTASE 3"/>
    <property type="match status" value="1"/>
</dbReference>
<evidence type="ECO:0000313" key="10">
    <source>
        <dbReference type="Proteomes" id="UP000321635"/>
    </source>
</evidence>
<dbReference type="Gene3D" id="1.10.3730.10">
    <property type="entry name" value="ProC C-terminal domain-like"/>
    <property type="match status" value="1"/>
</dbReference>
<dbReference type="PIRSF" id="PIRSF000193">
    <property type="entry name" value="Pyrrol-5-carb_rd"/>
    <property type="match status" value="1"/>
</dbReference>
<dbReference type="InterPro" id="IPR036291">
    <property type="entry name" value="NAD(P)-bd_dom_sf"/>
</dbReference>
<comment type="catalytic activity">
    <reaction evidence="4">
        <text>L-proline + NAD(+) = (S)-1-pyrroline-5-carboxylate + NADH + 2 H(+)</text>
        <dbReference type="Rhea" id="RHEA:14105"/>
        <dbReference type="ChEBI" id="CHEBI:15378"/>
        <dbReference type="ChEBI" id="CHEBI:17388"/>
        <dbReference type="ChEBI" id="CHEBI:57540"/>
        <dbReference type="ChEBI" id="CHEBI:57945"/>
        <dbReference type="ChEBI" id="CHEBI:60039"/>
        <dbReference type="EC" id="1.5.1.2"/>
    </reaction>
</comment>
<feature type="domain" description="Pyrroline-5-carboxylate reductase catalytic N-terminal" evidence="7">
    <location>
        <begin position="10"/>
        <end position="99"/>
    </location>
</feature>
<comment type="similarity">
    <text evidence="1 4">Belongs to the pyrroline-5-carboxylate reductase family.</text>
</comment>